<reference evidence="4" key="1">
    <citation type="submission" date="2023-07" db="EMBL/GenBank/DDBJ databases">
        <title>Genomic Encyclopedia of Type Strains, Phase IV (KMG-IV): sequencing the most valuable type-strain genomes for metagenomic binning, comparative biology and taxonomic classification.</title>
        <authorList>
            <person name="Goeker M."/>
        </authorList>
    </citation>
    <scope>NUCLEOTIDE SEQUENCE</scope>
    <source>
        <strain evidence="4">DSM 19569</strain>
    </source>
</reference>
<dbReference type="EMBL" id="JAUSWL010000001">
    <property type="protein sequence ID" value="MDQ0541112.1"/>
    <property type="molecule type" value="Genomic_DNA"/>
</dbReference>
<dbReference type="Pfam" id="PF19295">
    <property type="entry name" value="SufBD_N"/>
    <property type="match status" value="1"/>
</dbReference>
<dbReference type="InterPro" id="IPR037284">
    <property type="entry name" value="SUF_FeS_clus_asmbl_SufBD_sf"/>
</dbReference>
<dbReference type="PANTHER" id="PTHR30508:SF1">
    <property type="entry name" value="UPF0051 PROTEIN ABCI8, CHLOROPLASTIC-RELATED"/>
    <property type="match status" value="1"/>
</dbReference>
<dbReference type="RefSeq" id="WP_007566727.1">
    <property type="nucleotide sequence ID" value="NZ_CP033231.1"/>
</dbReference>
<protein>
    <submittedName>
        <fullName evidence="4">Fe-S cluster assembly protein SufB</fullName>
    </submittedName>
</protein>
<dbReference type="GO" id="GO:0016226">
    <property type="term" value="P:iron-sulfur cluster assembly"/>
    <property type="evidence" value="ECO:0007669"/>
    <property type="project" value="InterPro"/>
</dbReference>
<evidence type="ECO:0000259" key="2">
    <source>
        <dbReference type="Pfam" id="PF01458"/>
    </source>
</evidence>
<dbReference type="AlphaFoldDB" id="A0AAJ1TQ82"/>
<dbReference type="EMBL" id="JBELQD010000001">
    <property type="protein sequence ID" value="MER2286718.1"/>
    <property type="molecule type" value="Genomic_DNA"/>
</dbReference>
<dbReference type="Proteomes" id="UP001432995">
    <property type="component" value="Unassembled WGS sequence"/>
</dbReference>
<comment type="similarity">
    <text evidence="1">Belongs to the iron-sulfur cluster assembly SufBD family.</text>
</comment>
<dbReference type="InterPro" id="IPR000825">
    <property type="entry name" value="SUF_FeS_clus_asmbl_SufBD_core"/>
</dbReference>
<proteinExistence type="inferred from homology"/>
<organism evidence="4 6">
    <name type="scientific">Methylobacterium brachiatum</name>
    <dbReference type="NCBI Taxonomy" id="269660"/>
    <lineage>
        <taxon>Bacteria</taxon>
        <taxon>Pseudomonadati</taxon>
        <taxon>Pseudomonadota</taxon>
        <taxon>Alphaproteobacteria</taxon>
        <taxon>Hyphomicrobiales</taxon>
        <taxon>Methylobacteriaceae</taxon>
        <taxon>Methylobacterium</taxon>
    </lineage>
</organism>
<dbReference type="Proteomes" id="UP001223420">
    <property type="component" value="Unassembled WGS sequence"/>
</dbReference>
<evidence type="ECO:0000313" key="7">
    <source>
        <dbReference type="Proteomes" id="UP001432995"/>
    </source>
</evidence>
<feature type="domain" description="SUF system FeS cluster assembly SufBD core" evidence="2">
    <location>
        <begin position="218"/>
        <end position="460"/>
    </location>
</feature>
<reference evidence="5" key="2">
    <citation type="submission" date="2024-06" db="EMBL/GenBank/DDBJ databases">
        <authorList>
            <person name="Campbell A.G."/>
        </authorList>
    </citation>
    <scope>NUCLEOTIDE SEQUENCE</scope>
    <source>
        <strain evidence="5">EM17</strain>
    </source>
</reference>
<accession>A0AAJ1TQ82</accession>
<evidence type="ECO:0000313" key="6">
    <source>
        <dbReference type="Proteomes" id="UP001223420"/>
    </source>
</evidence>
<dbReference type="NCBIfam" id="NF008773">
    <property type="entry name" value="PRK11814.1"/>
    <property type="match status" value="1"/>
</dbReference>
<name>A0AAJ1TQ82_9HYPH</name>
<evidence type="ECO:0000313" key="5">
    <source>
        <dbReference type="EMBL" id="MER2286718.1"/>
    </source>
</evidence>
<dbReference type="InterPro" id="IPR010231">
    <property type="entry name" value="SUF_FeS_clus_asmbl_SufB"/>
</dbReference>
<dbReference type="InterPro" id="IPR045595">
    <property type="entry name" value="SufBD_N"/>
</dbReference>
<comment type="caution">
    <text evidence="4">The sequence shown here is derived from an EMBL/GenBank/DDBJ whole genome shotgun (WGS) entry which is preliminary data.</text>
</comment>
<evidence type="ECO:0000259" key="3">
    <source>
        <dbReference type="Pfam" id="PF19295"/>
    </source>
</evidence>
<dbReference type="NCBIfam" id="TIGR01980">
    <property type="entry name" value="sufB"/>
    <property type="match status" value="1"/>
</dbReference>
<feature type="domain" description="SUF system FeS cluster assembly SufBD N-terminal" evidence="3">
    <location>
        <begin position="148"/>
        <end position="209"/>
    </location>
</feature>
<evidence type="ECO:0000313" key="4">
    <source>
        <dbReference type="EMBL" id="MDQ0541112.1"/>
    </source>
</evidence>
<sequence length="489" mass="54760">MPAVQETIDRVRSIDLDQYKYGFETTIEMEKSAKGISEDVVRFISAKKNEPAWLLEWRLDAYRRWLTMKEPDWARVSYDKVDYNDIYYYAAPKRPAAMSLDEIDPEILKTYEKLGIPLREVEVLEGIAPERRVAVDAVFDSVSVATTFKKELSKAGVIFMPISEAVQEYPELVQKYLGTVVPSTDNFFATLNSAVFSDGSFVYIPPGVRCPMELSTYFRINERDTGQFERTLIIADKGSYVSYLEGCTAPKRDDNQLHAAVVELVALDDAEIKYSTVQNWYPGDNEGKGGIYNFVTKRGDCRGARSKISWTQVETGSAITWKYPSCILRGDESRGEFYSIAVSNGMQQVDSGTKMIHLGKNTTSRIISKGISAGRSQNTYRGLVSAHKKAKNARNFTNCDSLLIGDQCGAHTVPYIESKNASAVFEHEATTSKISEDQKFYCLQRGLSEEEATALIVNGFVRDVLQQLPMEFAVEAQKLISISLEGSVG</sequence>
<dbReference type="PANTHER" id="PTHR30508">
    <property type="entry name" value="FES CLUSTER ASSEMBLY PROTEIN SUF"/>
    <property type="match status" value="1"/>
</dbReference>
<dbReference type="GeneID" id="90832607"/>
<dbReference type="Pfam" id="PF01458">
    <property type="entry name" value="SUFBD_core"/>
    <property type="match status" value="1"/>
</dbReference>
<dbReference type="SUPFAM" id="SSF101960">
    <property type="entry name" value="Stabilizer of iron transporter SufD"/>
    <property type="match status" value="1"/>
</dbReference>
<keyword evidence="7" id="KW-1185">Reference proteome</keyword>
<evidence type="ECO:0000256" key="1">
    <source>
        <dbReference type="ARBA" id="ARBA00043967"/>
    </source>
</evidence>
<gene>
    <name evidence="5" type="primary">sufB</name>
    <name evidence="5" type="ORF">ABS770_00480</name>
    <name evidence="4" type="ORF">QO001_000020</name>
</gene>
<dbReference type="InterPro" id="IPR055346">
    <property type="entry name" value="Fe-S_cluster_assembly_SufBD"/>
</dbReference>